<gene>
    <name evidence="1" type="ORF">LOD99_10723</name>
</gene>
<accession>A0AAV7KHC4</accession>
<sequence>MEKLSLFTSQPEKNYFRHLPSVAKLLKDNPEKIFRTNKLKLNLKTLSQNFSERFYVFQEYEHEFRLSEDPFSINVADCEDSRVQLELIDLKYHEPLKSAFSTGDLIAFSQLMDEQAFPKLKSHALYIGSMLGATYMNEQSFPLMKAVKTSHRSRLNNEH</sequence>
<dbReference type="AlphaFoldDB" id="A0AAV7KHC4"/>
<proteinExistence type="predicted"/>
<comment type="caution">
    <text evidence="1">The sequence shown here is derived from an EMBL/GenBank/DDBJ whole genome shotgun (WGS) entry which is preliminary data.</text>
</comment>
<dbReference type="PANTHER" id="PTHR45913">
    <property type="entry name" value="EPM2A-INTERACTING PROTEIN 1"/>
    <property type="match status" value="1"/>
</dbReference>
<protein>
    <submittedName>
        <fullName evidence="1">General transcription factor II-I repeat domain-containing protein 2-like</fullName>
    </submittedName>
</protein>
<dbReference type="Proteomes" id="UP001165289">
    <property type="component" value="Unassembled WGS sequence"/>
</dbReference>
<reference evidence="1 2" key="1">
    <citation type="journal article" date="2023" name="BMC Biol.">
        <title>The compact genome of the sponge Oopsacas minuta (Hexactinellida) is lacking key metazoan core genes.</title>
        <authorList>
            <person name="Santini S."/>
            <person name="Schenkelaars Q."/>
            <person name="Jourda C."/>
            <person name="Duchesne M."/>
            <person name="Belahbib H."/>
            <person name="Rocher C."/>
            <person name="Selva M."/>
            <person name="Riesgo A."/>
            <person name="Vervoort M."/>
            <person name="Leys S.P."/>
            <person name="Kodjabachian L."/>
            <person name="Le Bivic A."/>
            <person name="Borchiellini C."/>
            <person name="Claverie J.M."/>
            <person name="Renard E."/>
        </authorList>
    </citation>
    <scope>NUCLEOTIDE SEQUENCE [LARGE SCALE GENOMIC DNA]</scope>
    <source>
        <strain evidence="1">SPO-2</strain>
    </source>
</reference>
<name>A0AAV7KHC4_9METZ</name>
<organism evidence="1 2">
    <name type="scientific">Oopsacas minuta</name>
    <dbReference type="NCBI Taxonomy" id="111878"/>
    <lineage>
        <taxon>Eukaryota</taxon>
        <taxon>Metazoa</taxon>
        <taxon>Porifera</taxon>
        <taxon>Hexactinellida</taxon>
        <taxon>Hexasterophora</taxon>
        <taxon>Lyssacinosida</taxon>
        <taxon>Leucopsacidae</taxon>
        <taxon>Oopsacas</taxon>
    </lineage>
</organism>
<keyword evidence="2" id="KW-1185">Reference proteome</keyword>
<dbReference type="PANTHER" id="PTHR45913:SF5">
    <property type="entry name" value="GENERAL TRANSCRIPTION FACTOR II-I REPEAT DOMAIN-CONTAINING PROTEIN 2A-LIKE PROTEIN"/>
    <property type="match status" value="1"/>
</dbReference>
<evidence type="ECO:0000313" key="1">
    <source>
        <dbReference type="EMBL" id="KAI6659509.1"/>
    </source>
</evidence>
<dbReference type="EMBL" id="JAKMXF010000056">
    <property type="protein sequence ID" value="KAI6659509.1"/>
    <property type="molecule type" value="Genomic_DNA"/>
</dbReference>
<evidence type="ECO:0000313" key="2">
    <source>
        <dbReference type="Proteomes" id="UP001165289"/>
    </source>
</evidence>